<dbReference type="PANTHER" id="PTHR34997">
    <property type="entry name" value="AM15"/>
    <property type="match status" value="1"/>
</dbReference>
<evidence type="ECO:0000256" key="1">
    <source>
        <dbReference type="SAM" id="SignalP"/>
    </source>
</evidence>
<gene>
    <name evidence="2" type="ORF">UCREL1_9286</name>
</gene>
<dbReference type="InterPro" id="IPR052210">
    <property type="entry name" value="LysM1-like"/>
</dbReference>
<dbReference type="HOGENOM" id="CLU_1360399_0_0_1"/>
<keyword evidence="3" id="KW-1185">Reference proteome</keyword>
<reference evidence="3" key="1">
    <citation type="journal article" date="2013" name="Genome Announc.">
        <title>Draft genome sequence of the grapevine dieback fungus Eutypa lata UCR-EL1.</title>
        <authorList>
            <person name="Blanco-Ulate B."/>
            <person name="Rolshausen P.E."/>
            <person name="Cantu D."/>
        </authorList>
    </citation>
    <scope>NUCLEOTIDE SEQUENCE [LARGE SCALE GENOMIC DNA]</scope>
    <source>
        <strain evidence="3">UCR-EL1</strain>
    </source>
</reference>
<dbReference type="InterPro" id="IPR036779">
    <property type="entry name" value="LysM_dom_sf"/>
</dbReference>
<organism evidence="2 3">
    <name type="scientific">Eutypa lata (strain UCR-EL1)</name>
    <name type="common">Grapevine dieback disease fungus</name>
    <name type="synonym">Eutypa armeniacae</name>
    <dbReference type="NCBI Taxonomy" id="1287681"/>
    <lineage>
        <taxon>Eukaryota</taxon>
        <taxon>Fungi</taxon>
        <taxon>Dikarya</taxon>
        <taxon>Ascomycota</taxon>
        <taxon>Pezizomycotina</taxon>
        <taxon>Sordariomycetes</taxon>
        <taxon>Xylariomycetidae</taxon>
        <taxon>Xylariales</taxon>
        <taxon>Diatrypaceae</taxon>
        <taxon>Eutypa</taxon>
    </lineage>
</organism>
<evidence type="ECO:0000313" key="2">
    <source>
        <dbReference type="EMBL" id="EMR63761.1"/>
    </source>
</evidence>
<name>M7T1R9_EUTLA</name>
<evidence type="ECO:0000313" key="3">
    <source>
        <dbReference type="Proteomes" id="UP000012174"/>
    </source>
</evidence>
<dbReference type="OrthoDB" id="2281372at2759"/>
<proteinExistence type="predicted"/>
<dbReference type="Gene3D" id="3.10.350.10">
    <property type="entry name" value="LysM domain"/>
    <property type="match status" value="1"/>
</dbReference>
<dbReference type="KEGG" id="ela:UCREL1_9286"/>
<keyword evidence="1" id="KW-0732">Signal</keyword>
<dbReference type="EMBL" id="KB707178">
    <property type="protein sequence ID" value="EMR63761.1"/>
    <property type="molecule type" value="Genomic_DNA"/>
</dbReference>
<dbReference type="AlphaFoldDB" id="M7T1R9"/>
<evidence type="ECO:0008006" key="4">
    <source>
        <dbReference type="Google" id="ProtNLM"/>
    </source>
</evidence>
<feature type="signal peptide" evidence="1">
    <location>
        <begin position="1"/>
        <end position="20"/>
    </location>
</feature>
<protein>
    <recommendedName>
        <fullName evidence="4">Secreted protein</fullName>
    </recommendedName>
</protein>
<dbReference type="PANTHER" id="PTHR34997:SF1">
    <property type="entry name" value="PEPTIDOGLYCAN-BINDING LYSIN DOMAIN"/>
    <property type="match status" value="1"/>
</dbReference>
<feature type="chain" id="PRO_5004085353" description="Secreted protein" evidence="1">
    <location>
        <begin position="21"/>
        <end position="201"/>
    </location>
</feature>
<sequence length="201" mass="22422">MFKTLTLSLITLLLSTPGLAVPPPGKVQPGSDPSLCSHWAEAHMEDSCTRFAKTASPPLDVAGFLALNPQLKGDCNNVWWKYHYCVRSSHTKPRITVAPQITAPPRPVTCKYNKCYNLFEMNAKEDPKGVTTMCDEYLKTESKEKDPVKLLEHVPKPNPPYWWPDHITSECTGDAHLYMSSLCQCYTNAPFISSLGQAHSI</sequence>
<dbReference type="Proteomes" id="UP000012174">
    <property type="component" value="Unassembled WGS sequence"/>
</dbReference>
<dbReference type="GO" id="GO:0008061">
    <property type="term" value="F:chitin binding"/>
    <property type="evidence" value="ECO:0007669"/>
    <property type="project" value="InterPro"/>
</dbReference>
<accession>M7T1R9</accession>